<reference evidence="2" key="1">
    <citation type="journal article" date="2019" name="Int. J. Syst. Evol. Microbiol.">
        <title>The Global Catalogue of Microorganisms (GCM) 10K type strain sequencing project: providing services to taxonomists for standard genome sequencing and annotation.</title>
        <authorList>
            <consortium name="The Broad Institute Genomics Platform"/>
            <consortium name="The Broad Institute Genome Sequencing Center for Infectious Disease"/>
            <person name="Wu L."/>
            <person name="Ma J."/>
        </authorList>
    </citation>
    <scope>NUCLEOTIDE SEQUENCE [LARGE SCALE GENOMIC DNA]</scope>
    <source>
        <strain evidence="2">NBRC 111368</strain>
    </source>
</reference>
<dbReference type="RefSeq" id="WP_386282644.1">
    <property type="nucleotide sequence ID" value="NZ_JBHSWA010000001.1"/>
</dbReference>
<evidence type="ECO:0000313" key="1">
    <source>
        <dbReference type="EMBL" id="MFC6642430.1"/>
    </source>
</evidence>
<keyword evidence="2" id="KW-1185">Reference proteome</keyword>
<proteinExistence type="predicted"/>
<dbReference type="Proteomes" id="UP001596403">
    <property type="component" value="Unassembled WGS sequence"/>
</dbReference>
<sequence length="131" mass="14524">MVLQRAQHDLAFLLTGLHPAGDFALRDPGEHLSIRLWRLGTEVTVIRGQIAEILGNGLHGAEGIVEAFQRTRKSAIGDRQDFVAVHHRMLVLCGVAGIVYHDVQDQSGSNLCHSTYDFKARLRQISERGTN</sequence>
<name>A0ABW1YYT8_9RHOB</name>
<gene>
    <name evidence="1" type="ORF">ACFQAU_12710</name>
</gene>
<dbReference type="EMBL" id="JBHSWA010000001">
    <property type="protein sequence ID" value="MFC6642430.1"/>
    <property type="molecule type" value="Genomic_DNA"/>
</dbReference>
<evidence type="ECO:0000313" key="2">
    <source>
        <dbReference type="Proteomes" id="UP001596403"/>
    </source>
</evidence>
<organism evidence="1 2">
    <name type="scientific">Sulfitobacter profundi</name>
    <dbReference type="NCBI Taxonomy" id="2679961"/>
    <lineage>
        <taxon>Bacteria</taxon>
        <taxon>Pseudomonadati</taxon>
        <taxon>Pseudomonadota</taxon>
        <taxon>Alphaproteobacteria</taxon>
        <taxon>Rhodobacterales</taxon>
        <taxon>Roseobacteraceae</taxon>
        <taxon>Sulfitobacter</taxon>
    </lineage>
</organism>
<protein>
    <submittedName>
        <fullName evidence="1">Uncharacterized protein</fullName>
    </submittedName>
</protein>
<accession>A0ABW1YYT8</accession>
<comment type="caution">
    <text evidence="1">The sequence shown here is derived from an EMBL/GenBank/DDBJ whole genome shotgun (WGS) entry which is preliminary data.</text>
</comment>